<keyword evidence="1" id="KW-0472">Membrane</keyword>
<dbReference type="Proteomes" id="UP000075260">
    <property type="component" value="Unassembled WGS sequence"/>
</dbReference>
<dbReference type="AlphaFoldDB" id="A0A150R291"/>
<reference evidence="2 3" key="1">
    <citation type="submission" date="2014-02" db="EMBL/GenBank/DDBJ databases">
        <title>The small core and large imbalanced accessory genome model reveals a collaborative survival strategy of Sorangium cellulosum strains in nature.</title>
        <authorList>
            <person name="Han K."/>
            <person name="Peng R."/>
            <person name="Blom J."/>
            <person name="Li Y.-Z."/>
        </authorList>
    </citation>
    <scope>NUCLEOTIDE SEQUENCE [LARGE SCALE GENOMIC DNA]</scope>
    <source>
        <strain evidence="2 3">So0008-312</strain>
    </source>
</reference>
<sequence>MSFVVAGGGVVIGVAVPWLICKLNHLLLKRTGEEPAIQILASLLIPFAVYPAGCGVTAAPWMG</sequence>
<comment type="caution">
    <text evidence="2">The sequence shown here is derived from an EMBL/GenBank/DDBJ whole genome shotgun (WGS) entry which is preliminary data.</text>
</comment>
<evidence type="ECO:0000313" key="3">
    <source>
        <dbReference type="Proteomes" id="UP000075260"/>
    </source>
</evidence>
<name>A0A150R291_SORCE</name>
<keyword evidence="1" id="KW-1133">Transmembrane helix</keyword>
<feature type="transmembrane region" description="Helical" evidence="1">
    <location>
        <begin position="6"/>
        <end position="27"/>
    </location>
</feature>
<accession>A0A150R291</accession>
<organism evidence="2 3">
    <name type="scientific">Sorangium cellulosum</name>
    <name type="common">Polyangium cellulosum</name>
    <dbReference type="NCBI Taxonomy" id="56"/>
    <lineage>
        <taxon>Bacteria</taxon>
        <taxon>Pseudomonadati</taxon>
        <taxon>Myxococcota</taxon>
        <taxon>Polyangia</taxon>
        <taxon>Polyangiales</taxon>
        <taxon>Polyangiaceae</taxon>
        <taxon>Sorangium</taxon>
    </lineage>
</organism>
<evidence type="ECO:0000313" key="2">
    <source>
        <dbReference type="EMBL" id="KYF74324.1"/>
    </source>
</evidence>
<dbReference type="OrthoDB" id="9809206at2"/>
<dbReference type="EMBL" id="JEMA01000109">
    <property type="protein sequence ID" value="KYF74324.1"/>
    <property type="molecule type" value="Genomic_DNA"/>
</dbReference>
<dbReference type="RefSeq" id="WP_061605352.1">
    <property type="nucleotide sequence ID" value="NZ_JEMA01000109.1"/>
</dbReference>
<protein>
    <submittedName>
        <fullName evidence="2">Uncharacterized protein</fullName>
    </submittedName>
</protein>
<proteinExistence type="predicted"/>
<feature type="transmembrane region" description="Helical" evidence="1">
    <location>
        <begin position="39"/>
        <end position="62"/>
    </location>
</feature>
<evidence type="ECO:0000256" key="1">
    <source>
        <dbReference type="SAM" id="Phobius"/>
    </source>
</evidence>
<keyword evidence="1" id="KW-0812">Transmembrane</keyword>
<gene>
    <name evidence="2" type="ORF">BE15_33610</name>
</gene>